<evidence type="ECO:0000259" key="7">
    <source>
        <dbReference type="PROSITE" id="PS50249"/>
    </source>
</evidence>
<dbReference type="STRING" id="415015.SAMN05660462_02475"/>
<sequence length="189" mass="21267">MKELLRSILKEESVQYIENNYPNLKTLANSTKKELLQIPGVGEKSAKQLKAIFEISKQLLLPKDSSCYIKSPKDIYDYVKSVSLFEEERVIAILLNTKNKVISHTTISVGSLNSSIIHPREFFAPAVRLRAHSIIAAHNHPSGDLTPSKEDIEITKRLKDSGNVLGIKLLDHIIVGDNKYVSLKEYDII</sequence>
<evidence type="ECO:0000256" key="1">
    <source>
        <dbReference type="ARBA" id="ARBA00010243"/>
    </source>
</evidence>
<dbReference type="OrthoDB" id="9804482at2"/>
<reference evidence="8 9" key="1">
    <citation type="submission" date="2016-10" db="EMBL/GenBank/DDBJ databases">
        <authorList>
            <person name="de Groot N.N."/>
        </authorList>
    </citation>
    <scope>NUCLEOTIDE SEQUENCE [LARGE SCALE GENOMIC DNA]</scope>
    <source>
        <strain evidence="8 9">DSM 21650</strain>
    </source>
</reference>
<dbReference type="GO" id="GO:0008237">
    <property type="term" value="F:metallopeptidase activity"/>
    <property type="evidence" value="ECO:0007669"/>
    <property type="project" value="UniProtKB-KW"/>
</dbReference>
<proteinExistence type="inferred from homology"/>
<dbReference type="InterPro" id="IPR001405">
    <property type="entry name" value="UPF0758"/>
</dbReference>
<dbReference type="CDD" id="cd08071">
    <property type="entry name" value="MPN_DUF2466"/>
    <property type="match status" value="1"/>
</dbReference>
<keyword evidence="6" id="KW-0482">Metalloprotease</keyword>
<keyword evidence="2" id="KW-0645">Protease</keyword>
<organism evidence="8 9">
    <name type="scientific">Proteiniborus ethanoligenes</name>
    <dbReference type="NCBI Taxonomy" id="415015"/>
    <lineage>
        <taxon>Bacteria</taxon>
        <taxon>Bacillati</taxon>
        <taxon>Bacillota</taxon>
        <taxon>Clostridia</taxon>
        <taxon>Eubacteriales</taxon>
        <taxon>Proteiniborus</taxon>
    </lineage>
</organism>
<dbReference type="PROSITE" id="PS50249">
    <property type="entry name" value="MPN"/>
    <property type="match status" value="1"/>
</dbReference>
<evidence type="ECO:0000313" key="8">
    <source>
        <dbReference type="EMBL" id="SDZ27190.1"/>
    </source>
</evidence>
<evidence type="ECO:0000256" key="2">
    <source>
        <dbReference type="ARBA" id="ARBA00022670"/>
    </source>
</evidence>
<name>A0A1H3RNI4_9FIRM</name>
<dbReference type="RefSeq" id="WP_091731797.1">
    <property type="nucleotide sequence ID" value="NZ_FNQE01000029.1"/>
</dbReference>
<dbReference type="NCBIfam" id="TIGR00608">
    <property type="entry name" value="radc"/>
    <property type="match status" value="1"/>
</dbReference>
<comment type="similarity">
    <text evidence="1">Belongs to the UPF0758 family.</text>
</comment>
<dbReference type="AlphaFoldDB" id="A0A1H3RNI4"/>
<dbReference type="Gene3D" id="3.40.140.10">
    <property type="entry name" value="Cytidine Deaminase, domain 2"/>
    <property type="match status" value="1"/>
</dbReference>
<dbReference type="GO" id="GO:0006508">
    <property type="term" value="P:proteolysis"/>
    <property type="evidence" value="ECO:0007669"/>
    <property type="project" value="UniProtKB-KW"/>
</dbReference>
<dbReference type="InterPro" id="IPR025657">
    <property type="entry name" value="RadC_JAB"/>
</dbReference>
<gene>
    <name evidence="8" type="ORF">SAMN05660462_02475</name>
</gene>
<keyword evidence="3" id="KW-0479">Metal-binding</keyword>
<evidence type="ECO:0000256" key="6">
    <source>
        <dbReference type="ARBA" id="ARBA00023049"/>
    </source>
</evidence>
<dbReference type="SUPFAM" id="SSF47781">
    <property type="entry name" value="RuvA domain 2-like"/>
    <property type="match status" value="1"/>
</dbReference>
<feature type="domain" description="MPN" evidence="7">
    <location>
        <begin position="68"/>
        <end position="189"/>
    </location>
</feature>
<evidence type="ECO:0000256" key="3">
    <source>
        <dbReference type="ARBA" id="ARBA00022723"/>
    </source>
</evidence>
<dbReference type="Pfam" id="PF04002">
    <property type="entry name" value="RadC"/>
    <property type="match status" value="1"/>
</dbReference>
<dbReference type="Gene3D" id="1.10.150.20">
    <property type="entry name" value="5' to 3' exonuclease, C-terminal subdomain"/>
    <property type="match status" value="1"/>
</dbReference>
<dbReference type="PANTHER" id="PTHR30471:SF3">
    <property type="entry name" value="UPF0758 PROTEIN YEES-RELATED"/>
    <property type="match status" value="1"/>
</dbReference>
<dbReference type="GO" id="GO:0046872">
    <property type="term" value="F:metal ion binding"/>
    <property type="evidence" value="ECO:0007669"/>
    <property type="project" value="UniProtKB-KW"/>
</dbReference>
<keyword evidence="4" id="KW-0378">Hydrolase</keyword>
<protein>
    <submittedName>
        <fullName evidence="8">DNA repair protein RadC</fullName>
    </submittedName>
</protein>
<dbReference type="Proteomes" id="UP000198625">
    <property type="component" value="Unassembled WGS sequence"/>
</dbReference>
<evidence type="ECO:0000256" key="4">
    <source>
        <dbReference type="ARBA" id="ARBA00022801"/>
    </source>
</evidence>
<dbReference type="InterPro" id="IPR010994">
    <property type="entry name" value="RuvA_2-like"/>
</dbReference>
<keyword evidence="9" id="KW-1185">Reference proteome</keyword>
<dbReference type="InterPro" id="IPR037518">
    <property type="entry name" value="MPN"/>
</dbReference>
<dbReference type="PROSITE" id="PS01302">
    <property type="entry name" value="UPF0758"/>
    <property type="match status" value="1"/>
</dbReference>
<accession>A0A1H3RNI4</accession>
<evidence type="ECO:0000313" key="9">
    <source>
        <dbReference type="Proteomes" id="UP000198625"/>
    </source>
</evidence>
<evidence type="ECO:0000256" key="5">
    <source>
        <dbReference type="ARBA" id="ARBA00022833"/>
    </source>
</evidence>
<keyword evidence="5" id="KW-0862">Zinc</keyword>
<dbReference type="InterPro" id="IPR020891">
    <property type="entry name" value="UPF0758_CS"/>
</dbReference>
<dbReference type="EMBL" id="FNQE01000029">
    <property type="protein sequence ID" value="SDZ27190.1"/>
    <property type="molecule type" value="Genomic_DNA"/>
</dbReference>
<dbReference type="PANTHER" id="PTHR30471">
    <property type="entry name" value="DNA REPAIR PROTEIN RADC"/>
    <property type="match status" value="1"/>
</dbReference>